<proteinExistence type="predicted"/>
<protein>
    <recommendedName>
        <fullName evidence="5">Transmembrane protein</fullName>
    </recommendedName>
</protein>
<dbReference type="GO" id="GO:0010181">
    <property type="term" value="F:FMN binding"/>
    <property type="evidence" value="ECO:0000318"/>
    <property type="project" value="GO_Central"/>
</dbReference>
<feature type="transmembrane region" description="Helical" evidence="2">
    <location>
        <begin position="512"/>
        <end position="531"/>
    </location>
</feature>
<feature type="compositionally biased region" description="Polar residues" evidence="1">
    <location>
        <begin position="33"/>
        <end position="42"/>
    </location>
</feature>
<feature type="transmembrane region" description="Helical" evidence="2">
    <location>
        <begin position="483"/>
        <end position="500"/>
    </location>
</feature>
<dbReference type="VEuPathDB" id="AmoebaDB:DICPUDRAFT_88959"/>
<reference evidence="4" key="1">
    <citation type="journal article" date="2011" name="Genome Biol.">
        <title>Comparative genomics of the social amoebae Dictyostelium discoideum and Dictyostelium purpureum.</title>
        <authorList>
            <consortium name="US DOE Joint Genome Institute (JGI-PGF)"/>
            <person name="Sucgang R."/>
            <person name="Kuo A."/>
            <person name="Tian X."/>
            <person name="Salerno W."/>
            <person name="Parikh A."/>
            <person name="Feasley C.L."/>
            <person name="Dalin E."/>
            <person name="Tu H."/>
            <person name="Huang E."/>
            <person name="Barry K."/>
            <person name="Lindquist E."/>
            <person name="Shapiro H."/>
            <person name="Bruce D."/>
            <person name="Schmutz J."/>
            <person name="Salamov A."/>
            <person name="Fey P."/>
            <person name="Gaudet P."/>
            <person name="Anjard C."/>
            <person name="Babu M.M."/>
            <person name="Basu S."/>
            <person name="Bushmanova Y."/>
            <person name="van der Wel H."/>
            <person name="Katoh-Kurasawa M."/>
            <person name="Dinh C."/>
            <person name="Coutinho P.M."/>
            <person name="Saito T."/>
            <person name="Elias M."/>
            <person name="Schaap P."/>
            <person name="Kay R.R."/>
            <person name="Henrissat B."/>
            <person name="Eichinger L."/>
            <person name="Rivero F."/>
            <person name="Putnam N.H."/>
            <person name="West C.M."/>
            <person name="Loomis W.F."/>
            <person name="Chisholm R.L."/>
            <person name="Shaulsky G."/>
            <person name="Strassmann J.E."/>
            <person name="Queller D.C."/>
            <person name="Kuspa A."/>
            <person name="Grigoriev I.V."/>
        </authorList>
    </citation>
    <scope>NUCLEOTIDE SEQUENCE [LARGE SCALE GENOMIC DNA]</scope>
    <source>
        <strain evidence="4">QSDP1</strain>
    </source>
</reference>
<evidence type="ECO:0000313" key="4">
    <source>
        <dbReference type="Proteomes" id="UP000001064"/>
    </source>
</evidence>
<dbReference type="GO" id="GO:0004633">
    <property type="term" value="F:phosphopantothenoylcysteine decarboxylase activity"/>
    <property type="evidence" value="ECO:0000318"/>
    <property type="project" value="GO_Central"/>
</dbReference>
<feature type="compositionally biased region" description="Basic and acidic residues" evidence="1">
    <location>
        <begin position="43"/>
        <end position="57"/>
    </location>
</feature>
<feature type="compositionally biased region" description="Acidic residues" evidence="1">
    <location>
        <begin position="21"/>
        <end position="31"/>
    </location>
</feature>
<dbReference type="GO" id="GO:0071513">
    <property type="term" value="C:phosphopantothenoylcysteine decarboxylase complex"/>
    <property type="evidence" value="ECO:0000318"/>
    <property type="project" value="GO_Central"/>
</dbReference>
<dbReference type="OMA" id="IFMWFST"/>
<feature type="transmembrane region" description="Helical" evidence="2">
    <location>
        <begin position="552"/>
        <end position="574"/>
    </location>
</feature>
<feature type="compositionally biased region" description="Polar residues" evidence="1">
    <location>
        <begin position="71"/>
        <end position="82"/>
    </location>
</feature>
<organism evidence="3 4">
    <name type="scientific">Dictyostelium purpureum</name>
    <name type="common">Slime mold</name>
    <dbReference type="NCBI Taxonomy" id="5786"/>
    <lineage>
        <taxon>Eukaryota</taxon>
        <taxon>Amoebozoa</taxon>
        <taxon>Evosea</taxon>
        <taxon>Eumycetozoa</taxon>
        <taxon>Dictyostelia</taxon>
        <taxon>Dictyosteliales</taxon>
        <taxon>Dictyosteliaceae</taxon>
        <taxon>Dictyostelium</taxon>
    </lineage>
</organism>
<feature type="compositionally biased region" description="Low complexity" evidence="1">
    <location>
        <begin position="140"/>
        <end position="150"/>
    </location>
</feature>
<feature type="transmembrane region" description="Helical" evidence="2">
    <location>
        <begin position="366"/>
        <end position="384"/>
    </location>
</feature>
<dbReference type="FunCoup" id="F0ZSU0">
    <property type="interactions" value="489"/>
</dbReference>
<feature type="transmembrane region" description="Helical" evidence="2">
    <location>
        <begin position="391"/>
        <end position="409"/>
    </location>
</feature>
<dbReference type="KEGG" id="dpp:DICPUDRAFT_88959"/>
<dbReference type="GO" id="GO:0015937">
    <property type="term" value="P:coenzyme A biosynthetic process"/>
    <property type="evidence" value="ECO:0000318"/>
    <property type="project" value="GO_Central"/>
</dbReference>
<evidence type="ECO:0008006" key="5">
    <source>
        <dbReference type="Google" id="ProtNLM"/>
    </source>
</evidence>
<evidence type="ECO:0000313" key="3">
    <source>
        <dbReference type="EMBL" id="EGC32966.1"/>
    </source>
</evidence>
<keyword evidence="2" id="KW-0472">Membrane</keyword>
<evidence type="ECO:0000256" key="1">
    <source>
        <dbReference type="SAM" id="MobiDB-lite"/>
    </source>
</evidence>
<dbReference type="InParanoid" id="F0ZSU0"/>
<dbReference type="Proteomes" id="UP000001064">
    <property type="component" value="Unassembled WGS sequence"/>
</dbReference>
<keyword evidence="2" id="KW-0812">Transmembrane</keyword>
<feature type="region of interest" description="Disordered" evidence="1">
    <location>
        <begin position="19"/>
        <end position="168"/>
    </location>
</feature>
<dbReference type="OrthoDB" id="18184at2759"/>
<feature type="transmembrane region" description="Helical" evidence="2">
    <location>
        <begin position="421"/>
        <end position="440"/>
    </location>
</feature>
<feature type="transmembrane region" description="Helical" evidence="2">
    <location>
        <begin position="334"/>
        <end position="354"/>
    </location>
</feature>
<dbReference type="GeneID" id="10507905"/>
<dbReference type="STRING" id="5786.F0ZSU0"/>
<feature type="transmembrane region" description="Helical" evidence="2">
    <location>
        <begin position="273"/>
        <end position="291"/>
    </location>
</feature>
<dbReference type="RefSeq" id="XP_003290484.1">
    <property type="nucleotide sequence ID" value="XM_003290436.1"/>
</dbReference>
<dbReference type="eggNOG" id="ENOG502RC92">
    <property type="taxonomic scope" value="Eukaryota"/>
</dbReference>
<feature type="transmembrane region" description="Helical" evidence="2">
    <location>
        <begin position="303"/>
        <end position="322"/>
    </location>
</feature>
<evidence type="ECO:0000256" key="2">
    <source>
        <dbReference type="SAM" id="Phobius"/>
    </source>
</evidence>
<feature type="compositionally biased region" description="Polar residues" evidence="1">
    <location>
        <begin position="126"/>
        <end position="139"/>
    </location>
</feature>
<feature type="compositionally biased region" description="Low complexity" evidence="1">
    <location>
        <begin position="111"/>
        <end position="121"/>
    </location>
</feature>
<sequence>MATTLFSLFDLLASRFRNENEEGGEGGEEGENSSALSIQISDSEPHSQPRSRSHTEVSRNSNIPIRPQRSPVPTRQNRSHTTVLVGDGTNLPPTDSNFLGANPPISRQQRRSSQLRPQTSRDPNQRRSVQLRPQASRDPNNNVNNNNNDINKIDDSTPNGPSPIPNFNASNDLVHSAYQTGTILNTPSIIVGDSQDQMNKNENDMEESSFDMVIQLCYRYVVNLLVVVLSDTPSSTWPHGQSSPFNQSYVLNTLYDVPYFLLLTFFGFRMTIVPLFICLGASAGASAWAIFNTVHEVLDQTLSLLPSYGFFVIALVASSHYMGRKINNPKFRHLFMGQFVLAAIILVIYDFLLLPWYTKTNSINKSVVRILIHPGLCATGLFIARSCSSRIKPLIPGTNVFPVLIFMWFSTYYGRFFNSNMSLLFMSGTMAIVSLTELVWRTTLRPRDKKIMNAICGFCFKKELKHTKDFDKIYRDFLRHEQLYENTSILTSCMVYVAFYNVFDKKNLDYTILFASMGIQFSFEWITDIISMYIETRVYRIEALHWNNPPKYFYFMLVYTFFLGMSYSTSRIILLGEDRWFNH</sequence>
<name>F0ZSU0_DICPU</name>
<accession>F0ZSU0</accession>
<dbReference type="EMBL" id="GL871164">
    <property type="protein sequence ID" value="EGC32966.1"/>
    <property type="molecule type" value="Genomic_DNA"/>
</dbReference>
<keyword evidence="2" id="KW-1133">Transmembrane helix</keyword>
<dbReference type="AlphaFoldDB" id="F0ZSU0"/>
<keyword evidence="4" id="KW-1185">Reference proteome</keyword>
<gene>
    <name evidence="3" type="ORF">DICPUDRAFT_88959</name>
</gene>